<evidence type="ECO:0008006" key="4">
    <source>
        <dbReference type="Google" id="ProtNLM"/>
    </source>
</evidence>
<dbReference type="OrthoDB" id="1739659at2"/>
<dbReference type="SUPFAM" id="SSF160631">
    <property type="entry name" value="SMI1/KNR4-like"/>
    <property type="match status" value="1"/>
</dbReference>
<comment type="caution">
    <text evidence="2">The sequence shown here is derived from an EMBL/GenBank/DDBJ whole genome shotgun (WGS) entry which is preliminary data.</text>
</comment>
<feature type="compositionally biased region" description="Basic residues" evidence="1">
    <location>
        <begin position="296"/>
        <end position="309"/>
    </location>
</feature>
<gene>
    <name evidence="2" type="ORF">OJAG_31330</name>
</gene>
<dbReference type="AlphaFoldDB" id="A0A163QLN6"/>
<dbReference type="EMBL" id="LRIE01000081">
    <property type="protein sequence ID" value="KZM34301.1"/>
    <property type="molecule type" value="Genomic_DNA"/>
</dbReference>
<proteinExistence type="predicted"/>
<evidence type="ECO:0000256" key="1">
    <source>
        <dbReference type="SAM" id="MobiDB-lite"/>
    </source>
</evidence>
<feature type="compositionally biased region" description="Basic residues" evidence="1">
    <location>
        <begin position="231"/>
        <end position="240"/>
    </location>
</feature>
<evidence type="ECO:0000313" key="3">
    <source>
        <dbReference type="Proteomes" id="UP000076447"/>
    </source>
</evidence>
<feature type="compositionally biased region" description="Basic and acidic residues" evidence="1">
    <location>
        <begin position="263"/>
        <end position="277"/>
    </location>
</feature>
<protein>
    <recommendedName>
        <fullName evidence="4">Knr4/Smi1-like domain-containing protein</fullName>
    </recommendedName>
</protein>
<feature type="compositionally biased region" description="Low complexity" evidence="1">
    <location>
        <begin position="241"/>
        <end position="254"/>
    </location>
</feature>
<name>A0A163QLN6_9CELL</name>
<feature type="region of interest" description="Disordered" evidence="1">
    <location>
        <begin position="230"/>
        <end position="309"/>
    </location>
</feature>
<organism evidence="2 3">
    <name type="scientific">Oerskovia enterophila</name>
    <dbReference type="NCBI Taxonomy" id="43678"/>
    <lineage>
        <taxon>Bacteria</taxon>
        <taxon>Bacillati</taxon>
        <taxon>Actinomycetota</taxon>
        <taxon>Actinomycetes</taxon>
        <taxon>Micrococcales</taxon>
        <taxon>Cellulomonadaceae</taxon>
        <taxon>Oerskovia</taxon>
    </lineage>
</organism>
<dbReference type="Proteomes" id="UP000076447">
    <property type="component" value="Unassembled WGS sequence"/>
</dbReference>
<dbReference type="InterPro" id="IPR037883">
    <property type="entry name" value="Knr4/Smi1-like_sf"/>
</dbReference>
<dbReference type="RefSeq" id="WP_068709563.1">
    <property type="nucleotide sequence ID" value="NZ_LRIE01000081.1"/>
</dbReference>
<sequence>MTPDLAMLRDLVESTPEIRRWPGDGASERWVRAAEARVGRLPASYRWWLTEARTSRVGHVDVASLADPEHVTEADDALTAGWRLAADKLCFASEPDGAETFSFALDRTSASGEHPVVRVDGIDGSEEVVAETFAGFVSVQVALLRGLGDGPNPVIAELWRSTPGVLRPDGITVHGPHRFAEVNAAHDVPHLAPHWMLVGEDGEGAGLFMRRHGRDRTSVHRLDLAAFARSRPARAGRASRPRASSSRPTCSASSGATPPPEGAARDRSVAVGPERRPVAALATRRGPHRSLERARERRAHRVRLGGHAP</sequence>
<evidence type="ECO:0000313" key="2">
    <source>
        <dbReference type="EMBL" id="KZM34301.1"/>
    </source>
</evidence>
<accession>A0A163QLN6</accession>
<dbReference type="PATRIC" id="fig|43678.3.peg.3289"/>
<reference evidence="2 3" key="1">
    <citation type="submission" date="2016-01" db="EMBL/GenBank/DDBJ databases">
        <title>Genome sequence of Oerskovia enterophila VJag, an agar and cellulose degrading bacterium.</title>
        <authorList>
            <person name="Poehlein A."/>
            <person name="Jag V."/>
            <person name="Bengelsdorf F."/>
            <person name="Duerre P."/>
            <person name="Daniel R."/>
        </authorList>
    </citation>
    <scope>NUCLEOTIDE SEQUENCE [LARGE SCALE GENOMIC DNA]</scope>
    <source>
        <strain evidence="2 3">VJag</strain>
    </source>
</reference>
<dbReference type="Gene3D" id="3.40.1580.10">
    <property type="entry name" value="SMI1/KNR4-like"/>
    <property type="match status" value="1"/>
</dbReference>